<evidence type="ECO:0000313" key="3">
    <source>
        <dbReference type="Proteomes" id="UP000030764"/>
    </source>
</evidence>
<organism evidence="2 3">
    <name type="scientific">Trichuris suis</name>
    <name type="common">pig whipworm</name>
    <dbReference type="NCBI Taxonomy" id="68888"/>
    <lineage>
        <taxon>Eukaryota</taxon>
        <taxon>Metazoa</taxon>
        <taxon>Ecdysozoa</taxon>
        <taxon>Nematoda</taxon>
        <taxon>Enoplea</taxon>
        <taxon>Dorylaimia</taxon>
        <taxon>Trichinellida</taxon>
        <taxon>Trichuridae</taxon>
        <taxon>Trichuris</taxon>
    </lineage>
</organism>
<gene>
    <name evidence="2" type="ORF">M513_03038</name>
</gene>
<sequence>MEMVSSIGEWLRIRRFNKICVRLCLGGMLGRYVQRFCMRDAEETFANVCEPTSSFSAYRASMVTDPPHTGRSSALPRRGQATECISAQGKRRKTSAYDSGRSLVVTNQGTDAA</sequence>
<evidence type="ECO:0000313" key="2">
    <source>
        <dbReference type="EMBL" id="KFD55914.1"/>
    </source>
</evidence>
<dbReference type="EMBL" id="KL363196">
    <property type="protein sequence ID" value="KFD55914.1"/>
    <property type="molecule type" value="Genomic_DNA"/>
</dbReference>
<feature type="region of interest" description="Disordered" evidence="1">
    <location>
        <begin position="85"/>
        <end position="113"/>
    </location>
</feature>
<proteinExistence type="predicted"/>
<protein>
    <submittedName>
        <fullName evidence="2">Uncharacterized protein</fullName>
    </submittedName>
</protein>
<keyword evidence="3" id="KW-1185">Reference proteome</keyword>
<name>A0A085MFB8_9BILA</name>
<evidence type="ECO:0000256" key="1">
    <source>
        <dbReference type="SAM" id="MobiDB-lite"/>
    </source>
</evidence>
<dbReference type="Proteomes" id="UP000030764">
    <property type="component" value="Unassembled WGS sequence"/>
</dbReference>
<feature type="compositionally biased region" description="Polar residues" evidence="1">
    <location>
        <begin position="104"/>
        <end position="113"/>
    </location>
</feature>
<accession>A0A085MFB8</accession>
<reference evidence="2 3" key="1">
    <citation type="journal article" date="2014" name="Nat. Genet.">
        <title>Genome and transcriptome of the porcine whipworm Trichuris suis.</title>
        <authorList>
            <person name="Jex A.R."/>
            <person name="Nejsum P."/>
            <person name="Schwarz E.M."/>
            <person name="Hu L."/>
            <person name="Young N.D."/>
            <person name="Hall R.S."/>
            <person name="Korhonen P.K."/>
            <person name="Liao S."/>
            <person name="Thamsborg S."/>
            <person name="Xia J."/>
            <person name="Xu P."/>
            <person name="Wang S."/>
            <person name="Scheerlinck J.P."/>
            <person name="Hofmann A."/>
            <person name="Sternberg P.W."/>
            <person name="Wang J."/>
            <person name="Gasser R.B."/>
        </authorList>
    </citation>
    <scope>NUCLEOTIDE SEQUENCE [LARGE SCALE GENOMIC DNA]</scope>
    <source>
        <strain evidence="2">DCEP-RM93M</strain>
    </source>
</reference>
<dbReference type="AlphaFoldDB" id="A0A085MFB8"/>